<accession>A0AA95HAN8</accession>
<name>A0AA95HAN8_9GAMM</name>
<feature type="coiled-coil region" evidence="1">
    <location>
        <begin position="186"/>
        <end position="213"/>
    </location>
</feature>
<proteinExistence type="predicted"/>
<dbReference type="Proteomes" id="UP001300672">
    <property type="component" value="Chromosome"/>
</dbReference>
<gene>
    <name evidence="2" type="ORF">QJT80_04555</name>
</gene>
<protein>
    <submittedName>
        <fullName evidence="2">Uncharacterized protein</fullName>
    </submittedName>
</protein>
<evidence type="ECO:0000256" key="1">
    <source>
        <dbReference type="SAM" id="Coils"/>
    </source>
</evidence>
<reference evidence="2" key="1">
    <citation type="journal article" date="2023" name="Int. J. Mol. Sci.">
        <title>Metagenomics Revealed a New Genus 'Candidatus Thiocaldithrix dubininis' gen. nov., sp. nov. and a New Species 'Candidatus Thiothrix putei' sp. nov. in the Family Thiotrichaceae, Some Members of Which Have Traits of Both Na+- and H+-Motive Energetics.</title>
        <authorList>
            <person name="Ravin N.V."/>
            <person name="Muntyan M.S."/>
            <person name="Smolyakov D.D."/>
            <person name="Rudenko T.S."/>
            <person name="Beletsky A.V."/>
            <person name="Mardanov A.V."/>
            <person name="Grabovich M.Y."/>
        </authorList>
    </citation>
    <scope>NUCLEOTIDE SEQUENCE</scope>
    <source>
        <strain evidence="2">GKL-01</strain>
    </source>
</reference>
<keyword evidence="1" id="KW-0175">Coiled coil</keyword>
<dbReference type="EMBL" id="CP124755">
    <property type="protein sequence ID" value="WGZ91749.1"/>
    <property type="molecule type" value="Genomic_DNA"/>
</dbReference>
<dbReference type="KEGG" id="tdu:QJT80_04555"/>
<dbReference type="AlphaFoldDB" id="A0AA95HAN8"/>
<reference evidence="2" key="2">
    <citation type="submission" date="2023-04" db="EMBL/GenBank/DDBJ databases">
        <authorList>
            <person name="Beletskiy A.V."/>
            <person name="Mardanov A.V."/>
            <person name="Ravin N.V."/>
        </authorList>
    </citation>
    <scope>NUCLEOTIDE SEQUENCE</scope>
    <source>
        <strain evidence="2">GKL-01</strain>
    </source>
</reference>
<sequence>MMQNTYAVTIEHPQLGKRREIKGRNTYIAQQRAQWQLAQWEQQWQQQAKQAANTPDVIALRNQVAQQALFDLQHLLHAALQRDPRIDWQTLKIALPEVAPKPIPPMIEKPTLFKLPVRPEFNPAPQREQFYTPPSLLGKWLKPIKTKQEQLAETAYQQALQAYQTTNEQIMQRWQVRHSQIEVQNAKELERYNQRLQAAQQTYEAELKQWNSVQRIDLKKIQTTNQQIDDFQAAYKRQEISAVLDYCDMVLSDSAYPDGFHKQFSLDYQAAAQLLTVQYRLPVLTQLPSLQKVIGIKNSNLVREVHLNDKELKQLYEDTLYQIALRSCYELFTADSSQALQQIQFNGYISQANHQHTILRLHSDKARFQALDLTELEPKQAFAKLSGTLNPPL</sequence>
<evidence type="ECO:0000313" key="2">
    <source>
        <dbReference type="EMBL" id="WGZ91749.1"/>
    </source>
</evidence>
<organism evidence="2">
    <name type="scientific">Candidatus Thiocaldithrix dubininis</name>
    <dbReference type="NCBI Taxonomy" id="3080823"/>
    <lineage>
        <taxon>Bacteria</taxon>
        <taxon>Pseudomonadati</taxon>
        <taxon>Pseudomonadota</taxon>
        <taxon>Gammaproteobacteria</taxon>
        <taxon>Thiotrichales</taxon>
        <taxon>Thiotrichaceae</taxon>
        <taxon>Candidatus Thiocaldithrix</taxon>
    </lineage>
</organism>